<dbReference type="AlphaFoldDB" id="A0A9E7MB64"/>
<dbReference type="EMBL" id="CP080572">
    <property type="protein sequence ID" value="USH00008.1"/>
    <property type="molecule type" value="Genomic_DNA"/>
</dbReference>
<dbReference type="KEGG" id="thei:K1720_00510"/>
<reference evidence="1 2" key="1">
    <citation type="submission" date="2021-08" db="EMBL/GenBank/DDBJ databases">
        <title>Thermococcus onnuriiensis IOH2.</title>
        <authorList>
            <person name="Park Y.-J."/>
        </authorList>
    </citation>
    <scope>NUCLEOTIDE SEQUENCE [LARGE SCALE GENOMIC DNA]</scope>
    <source>
        <strain evidence="1 2">IOH2</strain>
    </source>
</reference>
<keyword evidence="2" id="KW-1185">Reference proteome</keyword>
<dbReference type="RefSeq" id="WP_251949274.1">
    <property type="nucleotide sequence ID" value="NZ_CP080572.1"/>
</dbReference>
<sequence>MREEITLEKIEKLIDKRVHWVGKISQNGKSRKVPLNFDGLLNAVLAGAIPNLAHRFKDANTPKEAIEIILNYLMTTKNISSSHFPTLLQKSEAPNYQFYDYKLGSDEKTRKDVLYWLLTFYYVDLTKFEGRRLKQRVIIGIRTNNPGIEKIIRDYTLRGGIFDFEIKTGRIEEEYFDKKITYYLPPRPSAAYFTLLLLLSTILNTMQFEDQDKLFENLSFEALILSNSGGNKWSAVYHPIGNLSRLYDLFFEELEYPKPKFITFLESLVPPSLQNKNIVDSYYSLLSDLAFSILVEGYLNVNKLSKVIGEKISLELRAKRENKTYKLRKIYYVNYVQTKFFGGETVNEDFEKLKKQIKAIALKIGELAKKGETQKSLLKRIIMDIKNEEVPVYFVETLVSYLPRLEREGIKITLPEKLVTLPIREFLILKNEFVVTLWNSYAGGSNKTNGG</sequence>
<evidence type="ECO:0000313" key="1">
    <source>
        <dbReference type="EMBL" id="USH00008.1"/>
    </source>
</evidence>
<proteinExistence type="predicted"/>
<organism evidence="1 2">
    <name type="scientific">Thermococcus argininiproducens</name>
    <dbReference type="NCBI Taxonomy" id="2866384"/>
    <lineage>
        <taxon>Archaea</taxon>
        <taxon>Methanobacteriati</taxon>
        <taxon>Methanobacteriota</taxon>
        <taxon>Thermococci</taxon>
        <taxon>Thermococcales</taxon>
        <taxon>Thermococcaceae</taxon>
        <taxon>Thermococcus</taxon>
    </lineage>
</organism>
<evidence type="ECO:0000313" key="2">
    <source>
        <dbReference type="Proteomes" id="UP001056425"/>
    </source>
</evidence>
<accession>A0A9E7MB64</accession>
<dbReference type="Proteomes" id="UP001056425">
    <property type="component" value="Chromosome"/>
</dbReference>
<dbReference type="GeneID" id="72776779"/>
<gene>
    <name evidence="1" type="ORF">K1720_00510</name>
</gene>
<name>A0A9E7MB64_9EURY</name>
<protein>
    <submittedName>
        <fullName evidence="1">Uncharacterized protein</fullName>
    </submittedName>
</protein>